<dbReference type="InterPro" id="IPR000182">
    <property type="entry name" value="GNAT_dom"/>
</dbReference>
<feature type="coiled-coil region" evidence="1">
    <location>
        <begin position="261"/>
        <end position="295"/>
    </location>
</feature>
<dbReference type="AlphaFoldDB" id="A0A7S1I800"/>
<dbReference type="PANTHER" id="PTHR42919:SF20">
    <property type="entry name" value="GCN5-RELATED N-ACETYLTRANSFERASE 10, CHLOROPLASTIC"/>
    <property type="match status" value="1"/>
</dbReference>
<dbReference type="CDD" id="cd04301">
    <property type="entry name" value="NAT_SF"/>
    <property type="match status" value="1"/>
</dbReference>
<gene>
    <name evidence="4" type="ORF">EGYM00392_LOCUS14753</name>
</gene>
<proteinExistence type="predicted"/>
<sequence length="508" mass="56460">MESHDIAEAVHGSSYGAQAAPWHYIDVARHHPNRWRYCLLILASVIIGIWSTLACTNKAIDMWSAQAVHVWRDVGSMASHGRLTTVTSTHNYMHNSLKSGLTNAHVHGNIGSNAYRGEIGAVEDFRLEDFRVQKTAITEQPFGRSPAVVNGTGLPFPSFDLFLIIFGLVYAKAMFQALADDEPLAEASPDYWSNVPTLPIPVGTSSAPDTTSASPSWDIQRLRVRNAANSTDASAIAEIVEQAFYETRENQWVAPWKQVDAEELEERIQQIMVRKKEAKKEARKLRALVRNNESRLKLGFTTGNRYLREDIEKATRKLARMRFRRMSALVLVDGFVVNGDGTGEDTAMGEWRTVGCATISLSVPNALLPPPFPSSKPYQFYISNLAVRPEARRRGVGRALLKASETLCSRWGRSVVTLHVDEGNDVGAAMYRAAQYEWVQATQFFLGVTRRLLIKRVDPVQWDIDRLTPKPVAQAAPNSIDGYVTEDGTFVWGDTEGGQPSGSLEEDV</sequence>
<evidence type="ECO:0000256" key="1">
    <source>
        <dbReference type="SAM" id="Coils"/>
    </source>
</evidence>
<dbReference type="InterPro" id="IPR016181">
    <property type="entry name" value="Acyl_CoA_acyltransferase"/>
</dbReference>
<dbReference type="EMBL" id="HBGA01040638">
    <property type="protein sequence ID" value="CAD9003669.1"/>
    <property type="molecule type" value="Transcribed_RNA"/>
</dbReference>
<dbReference type="GO" id="GO:0007064">
    <property type="term" value="P:mitotic sister chromatid cohesion"/>
    <property type="evidence" value="ECO:0007669"/>
    <property type="project" value="TreeGrafter"/>
</dbReference>
<protein>
    <recommendedName>
        <fullName evidence="3">N-acetyltransferase domain-containing protein</fullName>
    </recommendedName>
</protein>
<dbReference type="GO" id="GO:0031415">
    <property type="term" value="C:NatA complex"/>
    <property type="evidence" value="ECO:0007669"/>
    <property type="project" value="TreeGrafter"/>
</dbReference>
<dbReference type="GO" id="GO:0008080">
    <property type="term" value="F:N-acetyltransferase activity"/>
    <property type="evidence" value="ECO:0007669"/>
    <property type="project" value="TreeGrafter"/>
</dbReference>
<evidence type="ECO:0000256" key="2">
    <source>
        <dbReference type="SAM" id="Phobius"/>
    </source>
</evidence>
<dbReference type="SUPFAM" id="SSF55729">
    <property type="entry name" value="Acyl-CoA N-acyltransferases (Nat)"/>
    <property type="match status" value="1"/>
</dbReference>
<accession>A0A7S1I800</accession>
<keyword evidence="2" id="KW-0472">Membrane</keyword>
<keyword evidence="2" id="KW-0812">Transmembrane</keyword>
<evidence type="ECO:0000313" key="4">
    <source>
        <dbReference type="EMBL" id="CAD9003669.1"/>
    </source>
</evidence>
<keyword evidence="2" id="KW-1133">Transmembrane helix</keyword>
<feature type="transmembrane region" description="Helical" evidence="2">
    <location>
        <begin position="37"/>
        <end position="54"/>
    </location>
</feature>
<dbReference type="Pfam" id="PF00583">
    <property type="entry name" value="Acetyltransf_1"/>
    <property type="match status" value="1"/>
</dbReference>
<name>A0A7S1I800_9EUGL</name>
<dbReference type="Gene3D" id="3.40.630.30">
    <property type="match status" value="1"/>
</dbReference>
<organism evidence="4">
    <name type="scientific">Eutreptiella gymnastica</name>
    <dbReference type="NCBI Taxonomy" id="73025"/>
    <lineage>
        <taxon>Eukaryota</taxon>
        <taxon>Discoba</taxon>
        <taxon>Euglenozoa</taxon>
        <taxon>Euglenida</taxon>
        <taxon>Spirocuta</taxon>
        <taxon>Euglenophyceae</taxon>
        <taxon>Eutreptiales</taxon>
        <taxon>Eutreptiaceae</taxon>
        <taxon>Eutreptiella</taxon>
    </lineage>
</organism>
<reference evidence="4" key="1">
    <citation type="submission" date="2021-01" db="EMBL/GenBank/DDBJ databases">
        <authorList>
            <person name="Corre E."/>
            <person name="Pelletier E."/>
            <person name="Niang G."/>
            <person name="Scheremetjew M."/>
            <person name="Finn R."/>
            <person name="Kale V."/>
            <person name="Holt S."/>
            <person name="Cochrane G."/>
            <person name="Meng A."/>
            <person name="Brown T."/>
            <person name="Cohen L."/>
        </authorList>
    </citation>
    <scope>NUCLEOTIDE SEQUENCE</scope>
    <source>
        <strain evidence="4">NIES-381</strain>
    </source>
</reference>
<evidence type="ECO:0000259" key="3">
    <source>
        <dbReference type="PROSITE" id="PS51186"/>
    </source>
</evidence>
<dbReference type="PROSITE" id="PS51186">
    <property type="entry name" value="GNAT"/>
    <property type="match status" value="1"/>
</dbReference>
<dbReference type="InterPro" id="IPR051556">
    <property type="entry name" value="N-term/lysine_N-AcTrnsfr"/>
</dbReference>
<keyword evidence="1" id="KW-0175">Coiled coil</keyword>
<dbReference type="PANTHER" id="PTHR42919">
    <property type="entry name" value="N-ALPHA-ACETYLTRANSFERASE"/>
    <property type="match status" value="1"/>
</dbReference>
<feature type="domain" description="N-acetyltransferase" evidence="3">
    <location>
        <begin position="302"/>
        <end position="467"/>
    </location>
</feature>